<evidence type="ECO:0000256" key="2">
    <source>
        <dbReference type="ARBA" id="ARBA00022741"/>
    </source>
</evidence>
<dbReference type="Gene3D" id="3.40.50.300">
    <property type="entry name" value="P-loop containing nucleotide triphosphate hydrolases"/>
    <property type="match status" value="1"/>
</dbReference>
<evidence type="ECO:0000256" key="3">
    <source>
        <dbReference type="ARBA" id="ARBA00022801"/>
    </source>
</evidence>
<dbReference type="GO" id="GO:0016887">
    <property type="term" value="F:ATP hydrolysis activity"/>
    <property type="evidence" value="ECO:0007669"/>
    <property type="project" value="TreeGrafter"/>
</dbReference>
<gene>
    <name evidence="9" type="ORF">HD556DRAFT_1319164</name>
</gene>
<dbReference type="InterPro" id="IPR016197">
    <property type="entry name" value="Chromo-like_dom_sf"/>
</dbReference>
<feature type="domain" description="Helicase ATP-binding" evidence="7">
    <location>
        <begin position="911"/>
        <end position="1088"/>
    </location>
</feature>
<feature type="compositionally biased region" description="Basic and acidic residues" evidence="6">
    <location>
        <begin position="445"/>
        <end position="457"/>
    </location>
</feature>
<evidence type="ECO:0000256" key="1">
    <source>
        <dbReference type="ARBA" id="ARBA00004123"/>
    </source>
</evidence>
<dbReference type="SMART" id="SM00490">
    <property type="entry name" value="HELICc"/>
    <property type="match status" value="1"/>
</dbReference>
<dbReference type="GO" id="GO:0042393">
    <property type="term" value="F:histone binding"/>
    <property type="evidence" value="ECO:0007669"/>
    <property type="project" value="TreeGrafter"/>
</dbReference>
<dbReference type="PANTHER" id="PTHR45623:SF17">
    <property type="entry name" value="CHROMODOMAIN-HELICASE-DNA-BINDING PROTEIN 3-RELATED"/>
    <property type="match status" value="1"/>
</dbReference>
<feature type="domain" description="Helicase C-terminal" evidence="8">
    <location>
        <begin position="1226"/>
        <end position="1377"/>
    </location>
</feature>
<dbReference type="InterPro" id="IPR056616">
    <property type="entry name" value="Chromo_MIT1"/>
</dbReference>
<keyword evidence="2" id="KW-0547">Nucleotide-binding</keyword>
<dbReference type="SMART" id="SM00487">
    <property type="entry name" value="DEXDc"/>
    <property type="match status" value="1"/>
</dbReference>
<comment type="subcellular location">
    <subcellularLocation>
        <location evidence="1">Nucleus</location>
    </subcellularLocation>
</comment>
<evidence type="ECO:0008006" key="11">
    <source>
        <dbReference type="Google" id="ProtNLM"/>
    </source>
</evidence>
<dbReference type="Pfam" id="PF00271">
    <property type="entry name" value="Helicase_C"/>
    <property type="match status" value="1"/>
</dbReference>
<feature type="region of interest" description="Disordered" evidence="6">
    <location>
        <begin position="1"/>
        <end position="42"/>
    </location>
</feature>
<dbReference type="Gene3D" id="2.40.50.40">
    <property type="match status" value="1"/>
</dbReference>
<dbReference type="Pfam" id="PF00176">
    <property type="entry name" value="SNF2-rel_dom"/>
    <property type="match status" value="1"/>
</dbReference>
<feature type="compositionally biased region" description="Acidic residues" evidence="6">
    <location>
        <begin position="180"/>
        <end position="193"/>
    </location>
</feature>
<dbReference type="GO" id="GO:0003682">
    <property type="term" value="F:chromatin binding"/>
    <property type="evidence" value="ECO:0007669"/>
    <property type="project" value="TreeGrafter"/>
</dbReference>
<keyword evidence="10" id="KW-1185">Reference proteome</keyword>
<dbReference type="SUPFAM" id="SSF54160">
    <property type="entry name" value="Chromo domain-like"/>
    <property type="match status" value="1"/>
</dbReference>
<feature type="region of interest" description="Disordered" evidence="6">
    <location>
        <begin position="171"/>
        <end position="224"/>
    </location>
</feature>
<dbReference type="GO" id="GO:0140658">
    <property type="term" value="F:ATP-dependent chromatin remodeler activity"/>
    <property type="evidence" value="ECO:0007669"/>
    <property type="project" value="TreeGrafter"/>
</dbReference>
<dbReference type="InterPro" id="IPR027417">
    <property type="entry name" value="P-loop_NTPase"/>
</dbReference>
<dbReference type="InterPro" id="IPR001650">
    <property type="entry name" value="Helicase_C-like"/>
</dbReference>
<dbReference type="GO" id="GO:0005524">
    <property type="term" value="F:ATP binding"/>
    <property type="evidence" value="ECO:0007669"/>
    <property type="project" value="UniProtKB-KW"/>
</dbReference>
<keyword evidence="3" id="KW-0378">Hydrolase</keyword>
<reference evidence="9" key="1">
    <citation type="journal article" date="2020" name="New Phytol.">
        <title>Comparative genomics reveals dynamic genome evolution in host specialist ectomycorrhizal fungi.</title>
        <authorList>
            <person name="Lofgren L.A."/>
            <person name="Nguyen N.H."/>
            <person name="Vilgalys R."/>
            <person name="Ruytinx J."/>
            <person name="Liao H.L."/>
            <person name="Branco S."/>
            <person name="Kuo A."/>
            <person name="LaButti K."/>
            <person name="Lipzen A."/>
            <person name="Andreopoulos W."/>
            <person name="Pangilinan J."/>
            <person name="Riley R."/>
            <person name="Hundley H."/>
            <person name="Na H."/>
            <person name="Barry K."/>
            <person name="Grigoriev I.V."/>
            <person name="Stajich J.E."/>
            <person name="Kennedy P.G."/>
        </authorList>
    </citation>
    <scope>NUCLEOTIDE SEQUENCE</scope>
    <source>
        <strain evidence="9">S12</strain>
    </source>
</reference>
<feature type="region of interest" description="Disordered" evidence="6">
    <location>
        <begin position="1677"/>
        <end position="1785"/>
    </location>
</feature>
<feature type="compositionally biased region" description="Basic and acidic residues" evidence="6">
    <location>
        <begin position="427"/>
        <end position="438"/>
    </location>
</feature>
<dbReference type="GO" id="GO:0000785">
    <property type="term" value="C:chromatin"/>
    <property type="evidence" value="ECO:0007669"/>
    <property type="project" value="TreeGrafter"/>
</dbReference>
<name>A0A9P7J9U8_9AGAM</name>
<protein>
    <recommendedName>
        <fullName evidence="11">Chromatin remodeling factor mit1</fullName>
    </recommendedName>
</protein>
<feature type="region of interest" description="Disordered" evidence="6">
    <location>
        <begin position="1510"/>
        <end position="1558"/>
    </location>
</feature>
<proteinExistence type="predicted"/>
<dbReference type="Pfam" id="PF23615">
    <property type="entry name" value="Chromo_MIT1"/>
    <property type="match status" value="1"/>
</dbReference>
<dbReference type="Proteomes" id="UP000719766">
    <property type="component" value="Unassembled WGS sequence"/>
</dbReference>
<dbReference type="GeneID" id="64595025"/>
<dbReference type="CDD" id="cd18793">
    <property type="entry name" value="SF2_C_SNF"/>
    <property type="match status" value="1"/>
</dbReference>
<dbReference type="RefSeq" id="XP_041167923.1">
    <property type="nucleotide sequence ID" value="XM_041301261.1"/>
</dbReference>
<evidence type="ECO:0000259" key="8">
    <source>
        <dbReference type="PROSITE" id="PS51194"/>
    </source>
</evidence>
<dbReference type="GO" id="GO:0003677">
    <property type="term" value="F:DNA binding"/>
    <property type="evidence" value="ECO:0007669"/>
    <property type="project" value="TreeGrafter"/>
</dbReference>
<evidence type="ECO:0000259" key="7">
    <source>
        <dbReference type="PROSITE" id="PS51192"/>
    </source>
</evidence>
<dbReference type="GO" id="GO:0005634">
    <property type="term" value="C:nucleus"/>
    <property type="evidence" value="ECO:0007669"/>
    <property type="project" value="UniProtKB-SubCell"/>
</dbReference>
<dbReference type="PROSITE" id="PS51192">
    <property type="entry name" value="HELICASE_ATP_BIND_1"/>
    <property type="match status" value="1"/>
</dbReference>
<organism evidence="9 10">
    <name type="scientific">Suillus plorans</name>
    <dbReference type="NCBI Taxonomy" id="116603"/>
    <lineage>
        <taxon>Eukaryota</taxon>
        <taxon>Fungi</taxon>
        <taxon>Dikarya</taxon>
        <taxon>Basidiomycota</taxon>
        <taxon>Agaricomycotina</taxon>
        <taxon>Agaricomycetes</taxon>
        <taxon>Agaricomycetidae</taxon>
        <taxon>Boletales</taxon>
        <taxon>Suillineae</taxon>
        <taxon>Suillaceae</taxon>
        <taxon>Suillus</taxon>
    </lineage>
</organism>
<evidence type="ECO:0000256" key="6">
    <source>
        <dbReference type="SAM" id="MobiDB-lite"/>
    </source>
</evidence>
<dbReference type="InterPro" id="IPR014001">
    <property type="entry name" value="Helicase_ATP-bd"/>
</dbReference>
<dbReference type="OrthoDB" id="5857104at2759"/>
<sequence length="1857" mass="209745">MSSPSSDPLLLFTPPKSSSPGAPPTSDSVASTNVPMAPKTRPKASFFIEPPVLSESQRKLYKPVPEEFKEGVTFDRDDIDAVVGEHHEGTHLSYFVRFKDGLAYILPASDFQAEYADLVEEYDQKKDNGELEEFDPSSSAVHEDSRIRTIITIDMVNGVARSTRAREYTSSLASLSDLTEPSESDQQEDDQSEDEYRQEQSMATRKANSRPVRAAAVKGKGMSRATTQTKLPFSPKKLRSRRVHRYMSESEDELAGYEQEDVIDVIPARRSTRERKNARTNLAEDYVEEASDSESNDESYMATYKRAGKFKSAAKTQRRLKRGPVSRPAYGIFRSVADLDFDVYEEDTELLRAHRDICEKCHKAPAHVQLEKPKKGRKKIHKEDDYGFEENEDDLIQSLGGWVRCLKCPVAVHWRCLAKTQKDEITRAARARDKDEWKSQQPDGYDGHNPPDSELPNRKELGIMQTTEFICANCMKGGICMGCKEIALEADSTITRQPAAPPAVSEPKPAGLTQDVEMVDVVQTSSNVPDNGSSPARELVYRCFTCKRLAHYRHLPIPDTFEPDDPASLDEIKLASFYQLETGWRCADCFSYEYTVDKILAWRPYPANAVEPQYSPANSPDPKSMLPREYLVKWNERSYRRTQWVPHMWLASTTYMKLKNFIATGPKVELLDNPAPEQNTILVDSSANEIPVQPVSLEANASQTPEVEAKSKSVSSLRPLPDAERHIPPAWKTADRVLDVLFWTINWSGRGKKGKKNSVVESDEELNLPLELQDQLVKTQSKGEQPDDDCMENVDDFLRTVDKSELDIKDIKYIAWAFIKWDDLGYNEATWDSPPRPDEPGYLAFEAAFQSFIDSQKVFVRKSDKDVKKLEDRAKDGYAQHALRQKRQPKLGQSSQLQLMPFQMDGFDWLCDNWWNLQPCILADEMGLGKTVQIVTFLGAIINKWQGAPALVVVPNSTITNWVREFTRWAPKLRVVPFYGEAKARDIIIQYELFHPSDRKGGPEPKYHVMVTTYETLVNPRDFNSVFKSIPRWEVLVVDEGQRLKSDHSLLFKKLNELNSIHRVIMTGTPLNNNIRELFNLMNFLDPEEWSDLEALEKEHEELNEELVRQLHIRLKPYFLRRIKSEVLQLPPKNEVIVPLSMAPLQKEIYRSILSQNLDILRSLTQAATTKAGKPLVGKANLNNVLMQLRKCLQHPYLNSEDIEPRNLTVAEAHERLIGASTKLRFLKMLLPKLQARGHRILLFSQFVMALDIIEDFLRGEGYKYLRLDGNTKQADRQKGMDEFNKPNSDVFIYMLSTRAGGVGINLYTADTVIIFDPDFNPHQDLQAIARSHRYGQTKTCLVFKLMVKNSAEERIMLMGKKKLVLDHLIVQKMDDDDGAGEDLQSILTFGAKALFEEEEEEEEGDQSSKDITYVDNDVEKLIEKTEVEGDQQAATKEAGLSFEFAKVWAADKDTMEEIQEDVQDTEQGDSWALALERIAAAKGAEQVTEVTGRGARRKAAAIFPQQKLDHIEGLEDTPDMSRKKKKYRSSKSDTSSDSDAYPGTPGAQATDSGASSMDMDMDMVDELLTTSHKAKMKVKARAKYREQALVKEDEDNLACGLCDTRHGKGICYMTEDSTNLVEYREILMNHESDEPWAVRIAAIDAIEKTLVKRGHGHLLAGQPLKLVANGNSNQAYVKQKKKHARDSLGVQQPKTVASSKSSTSSSIAPLESSSTKPSVASSSRPAGQVKKSGRQMTLFSVTDKDSERKSRTAEPPTLPSKRRPSPVPVAESSSSKKHRSNSQCSVCEGPYHHLEYCPVVALGPRSITTHILRLEQDPSQQATVLSLKKQLRRQRRKRDAEEATRYSGFDGPSMLG</sequence>
<feature type="compositionally biased region" description="Polar residues" evidence="6">
    <location>
        <begin position="15"/>
        <end position="34"/>
    </location>
</feature>
<feature type="region of interest" description="Disordered" evidence="6">
    <location>
        <begin position="427"/>
        <end position="457"/>
    </location>
</feature>
<dbReference type="InterPro" id="IPR038718">
    <property type="entry name" value="SNF2-like_sf"/>
</dbReference>
<dbReference type="InterPro" id="IPR049730">
    <property type="entry name" value="SNF2/RAD54-like_C"/>
</dbReference>
<dbReference type="PROSITE" id="PS51194">
    <property type="entry name" value="HELICASE_CTER"/>
    <property type="match status" value="1"/>
</dbReference>
<dbReference type="Gene3D" id="3.40.50.10810">
    <property type="entry name" value="Tandem AAA-ATPase domain"/>
    <property type="match status" value="1"/>
</dbReference>
<feature type="compositionally biased region" description="Basic and acidic residues" evidence="6">
    <location>
        <begin position="1743"/>
        <end position="1753"/>
    </location>
</feature>
<accession>A0A9P7J9U8</accession>
<dbReference type="PANTHER" id="PTHR45623">
    <property type="entry name" value="CHROMODOMAIN-HELICASE-DNA-BINDING PROTEIN 3-RELATED-RELATED"/>
    <property type="match status" value="1"/>
</dbReference>
<dbReference type="EMBL" id="JABBWE010000001">
    <property type="protein sequence ID" value="KAG1810258.1"/>
    <property type="molecule type" value="Genomic_DNA"/>
</dbReference>
<evidence type="ECO:0000256" key="4">
    <source>
        <dbReference type="ARBA" id="ARBA00022840"/>
    </source>
</evidence>
<evidence type="ECO:0000313" key="10">
    <source>
        <dbReference type="Proteomes" id="UP000719766"/>
    </source>
</evidence>
<evidence type="ECO:0000256" key="5">
    <source>
        <dbReference type="ARBA" id="ARBA00023242"/>
    </source>
</evidence>
<feature type="region of interest" description="Disordered" evidence="6">
    <location>
        <begin position="1828"/>
        <end position="1857"/>
    </location>
</feature>
<keyword evidence="4" id="KW-0067">ATP-binding</keyword>
<dbReference type="SUPFAM" id="SSF52540">
    <property type="entry name" value="P-loop containing nucleoside triphosphate hydrolases"/>
    <property type="match status" value="2"/>
</dbReference>
<comment type="caution">
    <text evidence="9">The sequence shown here is derived from an EMBL/GenBank/DDBJ whole genome shotgun (WGS) entry which is preliminary data.</text>
</comment>
<evidence type="ECO:0000313" key="9">
    <source>
        <dbReference type="EMBL" id="KAG1810258.1"/>
    </source>
</evidence>
<feature type="compositionally biased region" description="Low complexity" evidence="6">
    <location>
        <begin position="1699"/>
        <end position="1724"/>
    </location>
</feature>
<dbReference type="InterPro" id="IPR000330">
    <property type="entry name" value="SNF2_N"/>
</dbReference>
<keyword evidence="5" id="KW-0539">Nucleus</keyword>